<evidence type="ECO:0000313" key="2">
    <source>
        <dbReference type="Proteomes" id="UP001189429"/>
    </source>
</evidence>
<proteinExistence type="predicted"/>
<protein>
    <submittedName>
        <fullName evidence="1">Uncharacterized protein</fullName>
    </submittedName>
</protein>
<evidence type="ECO:0000313" key="1">
    <source>
        <dbReference type="EMBL" id="CAK0815271.1"/>
    </source>
</evidence>
<name>A0ABN9RBN1_9DINO</name>
<dbReference type="EMBL" id="CAUYUJ010005876">
    <property type="protein sequence ID" value="CAK0815271.1"/>
    <property type="molecule type" value="Genomic_DNA"/>
</dbReference>
<sequence length="94" mass="10548">MGEKECSFLLQNGTLPHSQPYQTIVRPDEGRRYAEKYLRGHKQVHSSPTTVVEFMPRALVDMLFDLQIKSEDGAISHGLRDKGGTGLPLFNASF</sequence>
<comment type="caution">
    <text evidence="1">The sequence shown here is derived from an EMBL/GenBank/DDBJ whole genome shotgun (WGS) entry which is preliminary data.</text>
</comment>
<accession>A0ABN9RBN1</accession>
<dbReference type="Proteomes" id="UP001189429">
    <property type="component" value="Unassembled WGS sequence"/>
</dbReference>
<organism evidence="1 2">
    <name type="scientific">Prorocentrum cordatum</name>
    <dbReference type="NCBI Taxonomy" id="2364126"/>
    <lineage>
        <taxon>Eukaryota</taxon>
        <taxon>Sar</taxon>
        <taxon>Alveolata</taxon>
        <taxon>Dinophyceae</taxon>
        <taxon>Prorocentrales</taxon>
        <taxon>Prorocentraceae</taxon>
        <taxon>Prorocentrum</taxon>
    </lineage>
</organism>
<reference evidence="1" key="1">
    <citation type="submission" date="2023-10" db="EMBL/GenBank/DDBJ databases">
        <authorList>
            <person name="Chen Y."/>
            <person name="Shah S."/>
            <person name="Dougan E. K."/>
            <person name="Thang M."/>
            <person name="Chan C."/>
        </authorList>
    </citation>
    <scope>NUCLEOTIDE SEQUENCE [LARGE SCALE GENOMIC DNA]</scope>
</reference>
<gene>
    <name evidence="1" type="ORF">PCOR1329_LOCUS18622</name>
</gene>
<keyword evidence="2" id="KW-1185">Reference proteome</keyword>